<sequence>MSNFPFLLLLTLVPLVGAIVVAVMGRERSNEDSAKKIAVGFGLIELALAIWMFFSFNPDGDRLQFVTSMNWISPLGVKFALGADGIALLMIVLIALLVPIVMIASWNRESLGDEVNEPGSLDPERAPAGTRAQMFAWILLLEVFLVVVFAATDVFLFYVAFEAMLIPTYFLIGGYGSSQRRPAATKFIIYSLVGGLIMLGSVIGLYVVSKDQLGEPNFDWTALQGLDIPASTQTWLFFGFFIAFAIKAPLVPLHTWLPKSGGEAPVGVGVLLVGVLDKVGTFGFLRYCLSLFPEASQRWAPLVLVLAVVGIIYGAFQAVGEQDMKRLVTYTSIAHFGFIALGIFAFTTQAGAGAVLYMFNHGIATGMLFLVVGMVVARGGSRRVNDYGGIFVVAPWLAGFFFIAGLASLALPGTNSFVSEFLVLLGSFGTEPVFTIIATVGFVFAAIYVLWLVQRTLHGPPSLLVEERKKFFGDLSKRELGILTPLVALIFFLGVYPQPVLNVINPAVEATLQNDVGIPDPGAPPYADQNGGGQ</sequence>
<feature type="transmembrane region" description="Helical" evidence="7">
    <location>
        <begin position="266"/>
        <end position="287"/>
    </location>
</feature>
<dbReference type="PANTHER" id="PTHR43507:SF1">
    <property type="entry name" value="NADH-UBIQUINONE OXIDOREDUCTASE CHAIN 4"/>
    <property type="match status" value="1"/>
</dbReference>
<feature type="transmembrane region" description="Helical" evidence="7">
    <location>
        <begin position="6"/>
        <end position="25"/>
    </location>
</feature>
<feature type="transmembrane region" description="Helical" evidence="7">
    <location>
        <begin position="299"/>
        <end position="316"/>
    </location>
</feature>
<dbReference type="EMBL" id="CP047156">
    <property type="protein sequence ID" value="QHB99745.1"/>
    <property type="molecule type" value="Genomic_DNA"/>
</dbReference>
<comment type="similarity">
    <text evidence="2">Belongs to the complex I subunit 4 family.</text>
</comment>
<feature type="transmembrane region" description="Helical" evidence="7">
    <location>
        <begin position="480"/>
        <end position="496"/>
    </location>
</feature>
<keyword evidence="3 6" id="KW-0812">Transmembrane</keyword>
<dbReference type="OrthoDB" id="9768329at2"/>
<feature type="transmembrane region" description="Helical" evidence="7">
    <location>
        <begin position="157"/>
        <end position="175"/>
    </location>
</feature>
<dbReference type="AlphaFoldDB" id="A0A7L4YKK9"/>
<evidence type="ECO:0000256" key="3">
    <source>
        <dbReference type="ARBA" id="ARBA00022692"/>
    </source>
</evidence>
<dbReference type="GO" id="GO:0048039">
    <property type="term" value="F:ubiquinone binding"/>
    <property type="evidence" value="ECO:0007669"/>
    <property type="project" value="TreeGrafter"/>
</dbReference>
<feature type="transmembrane region" description="Helical" evidence="7">
    <location>
        <begin position="389"/>
        <end position="413"/>
    </location>
</feature>
<comment type="subcellular location">
    <subcellularLocation>
        <location evidence="1">Endomembrane system</location>
        <topology evidence="1">Multi-pass membrane protein</topology>
    </subcellularLocation>
    <subcellularLocation>
        <location evidence="6">Membrane</location>
        <topology evidence="6">Multi-pass membrane protein</topology>
    </subcellularLocation>
</comment>
<dbReference type="GO" id="GO:0015990">
    <property type="term" value="P:electron transport coupled proton transport"/>
    <property type="evidence" value="ECO:0007669"/>
    <property type="project" value="TreeGrafter"/>
</dbReference>
<feature type="transmembrane region" description="Helical" evidence="7">
    <location>
        <begin position="37"/>
        <end position="56"/>
    </location>
</feature>
<keyword evidence="10" id="KW-1185">Reference proteome</keyword>
<feature type="transmembrane region" description="Helical" evidence="7">
    <location>
        <begin position="433"/>
        <end position="453"/>
    </location>
</feature>
<protein>
    <submittedName>
        <fullName evidence="9">NADH-quinone oxidoreductase subunit M</fullName>
        <ecNumber evidence="9">1.6.5.11</ecNumber>
    </submittedName>
</protein>
<dbReference type="GO" id="GO:0008137">
    <property type="term" value="F:NADH dehydrogenase (ubiquinone) activity"/>
    <property type="evidence" value="ECO:0007669"/>
    <property type="project" value="InterPro"/>
</dbReference>
<dbReference type="PANTHER" id="PTHR43507">
    <property type="entry name" value="NADH-UBIQUINONE OXIDOREDUCTASE CHAIN 4"/>
    <property type="match status" value="1"/>
</dbReference>
<reference evidence="9 10" key="1">
    <citation type="journal article" date="2018" name="Int. J. Syst. Evol. Microbiol.">
        <title>Epidermidibacterium keratini gen. nov., sp. nov., a member of the family Sporichthyaceae, isolated from keratin epidermis.</title>
        <authorList>
            <person name="Lee D.G."/>
            <person name="Trujillo M.E."/>
            <person name="Kang S."/>
            <person name="Nam J.J."/>
            <person name="Kim Y.J."/>
        </authorList>
    </citation>
    <scope>NUCLEOTIDE SEQUENCE [LARGE SCALE GENOMIC DNA]</scope>
    <source>
        <strain evidence="9 10">EPI-7</strain>
    </source>
</reference>
<feature type="transmembrane region" description="Helical" evidence="7">
    <location>
        <begin position="328"/>
        <end position="348"/>
    </location>
</feature>
<dbReference type="InterPro" id="IPR010227">
    <property type="entry name" value="NADH_Q_OxRdtase_chainM/4"/>
</dbReference>
<evidence type="ECO:0000256" key="2">
    <source>
        <dbReference type="ARBA" id="ARBA00009025"/>
    </source>
</evidence>
<dbReference type="GO" id="GO:0016020">
    <property type="term" value="C:membrane"/>
    <property type="evidence" value="ECO:0007669"/>
    <property type="project" value="UniProtKB-SubCell"/>
</dbReference>
<dbReference type="Pfam" id="PF00361">
    <property type="entry name" value="Proton_antipo_M"/>
    <property type="match status" value="1"/>
</dbReference>
<feature type="transmembrane region" description="Helical" evidence="7">
    <location>
        <begin position="134"/>
        <end position="151"/>
    </location>
</feature>
<evidence type="ECO:0000313" key="10">
    <source>
        <dbReference type="Proteomes" id="UP000463857"/>
    </source>
</evidence>
<dbReference type="EC" id="1.6.5.11" evidence="9"/>
<feature type="transmembrane region" description="Helical" evidence="7">
    <location>
        <begin position="187"/>
        <end position="208"/>
    </location>
</feature>
<feature type="transmembrane region" description="Helical" evidence="7">
    <location>
        <begin position="76"/>
        <end position="101"/>
    </location>
</feature>
<keyword evidence="9" id="KW-0560">Oxidoreductase</keyword>
<dbReference type="InterPro" id="IPR003918">
    <property type="entry name" value="NADH_UbQ_OxRdtase"/>
</dbReference>
<keyword evidence="5 7" id="KW-0472">Membrane</keyword>
<dbReference type="NCBIfam" id="TIGR01972">
    <property type="entry name" value="NDH_I_M"/>
    <property type="match status" value="1"/>
</dbReference>
<dbReference type="InterPro" id="IPR001750">
    <property type="entry name" value="ND/Mrp_TM"/>
</dbReference>
<dbReference type="Proteomes" id="UP000463857">
    <property type="component" value="Chromosome"/>
</dbReference>
<proteinExistence type="inferred from homology"/>
<dbReference type="PRINTS" id="PR01437">
    <property type="entry name" value="NUOXDRDTASE4"/>
</dbReference>
<dbReference type="KEGG" id="eke:EK0264_05255"/>
<dbReference type="NCBIfam" id="NF004500">
    <property type="entry name" value="PRK05846.1-4"/>
    <property type="match status" value="1"/>
</dbReference>
<feature type="domain" description="NADH:quinone oxidoreductase/Mrp antiporter transmembrane" evidence="8">
    <location>
        <begin position="151"/>
        <end position="442"/>
    </location>
</feature>
<evidence type="ECO:0000259" key="8">
    <source>
        <dbReference type="Pfam" id="PF00361"/>
    </source>
</evidence>
<feature type="transmembrane region" description="Helical" evidence="7">
    <location>
        <begin position="354"/>
        <end position="377"/>
    </location>
</feature>
<dbReference type="InParanoid" id="A0A7L4YKK9"/>
<keyword evidence="4 7" id="KW-1133">Transmembrane helix</keyword>
<evidence type="ECO:0000256" key="6">
    <source>
        <dbReference type="RuleBase" id="RU000320"/>
    </source>
</evidence>
<dbReference type="GO" id="GO:0012505">
    <property type="term" value="C:endomembrane system"/>
    <property type="evidence" value="ECO:0007669"/>
    <property type="project" value="UniProtKB-SubCell"/>
</dbReference>
<accession>A0A7L4YKK9</accession>
<evidence type="ECO:0000256" key="7">
    <source>
        <dbReference type="SAM" id="Phobius"/>
    </source>
</evidence>
<evidence type="ECO:0000256" key="5">
    <source>
        <dbReference type="ARBA" id="ARBA00023136"/>
    </source>
</evidence>
<evidence type="ECO:0000256" key="1">
    <source>
        <dbReference type="ARBA" id="ARBA00004127"/>
    </source>
</evidence>
<name>A0A7L4YKK9_9ACTN</name>
<feature type="transmembrane region" description="Helical" evidence="7">
    <location>
        <begin position="228"/>
        <end position="246"/>
    </location>
</feature>
<dbReference type="GO" id="GO:0003954">
    <property type="term" value="F:NADH dehydrogenase activity"/>
    <property type="evidence" value="ECO:0007669"/>
    <property type="project" value="TreeGrafter"/>
</dbReference>
<evidence type="ECO:0000313" key="9">
    <source>
        <dbReference type="EMBL" id="QHB99745.1"/>
    </source>
</evidence>
<dbReference type="RefSeq" id="WP_159543610.1">
    <property type="nucleotide sequence ID" value="NZ_CP047156.1"/>
</dbReference>
<gene>
    <name evidence="9" type="ORF">EK0264_05255</name>
</gene>
<evidence type="ECO:0000256" key="4">
    <source>
        <dbReference type="ARBA" id="ARBA00022989"/>
    </source>
</evidence>
<organism evidence="9 10">
    <name type="scientific">Epidermidibacterium keratini</name>
    <dbReference type="NCBI Taxonomy" id="1891644"/>
    <lineage>
        <taxon>Bacteria</taxon>
        <taxon>Bacillati</taxon>
        <taxon>Actinomycetota</taxon>
        <taxon>Actinomycetes</taxon>
        <taxon>Sporichthyales</taxon>
        <taxon>Sporichthyaceae</taxon>
        <taxon>Epidermidibacterium</taxon>
    </lineage>
</organism>
<dbReference type="FunCoup" id="A0A7L4YKK9">
    <property type="interactions" value="66"/>
</dbReference>
<dbReference type="GO" id="GO:0042773">
    <property type="term" value="P:ATP synthesis coupled electron transport"/>
    <property type="evidence" value="ECO:0007669"/>
    <property type="project" value="InterPro"/>
</dbReference>